<proteinExistence type="predicted"/>
<reference evidence="3 4" key="1">
    <citation type="submission" date="2024-01" db="EMBL/GenBank/DDBJ databases">
        <authorList>
            <person name="Alioto T."/>
            <person name="Alioto T."/>
            <person name="Gomez Garrido J."/>
        </authorList>
    </citation>
    <scope>NUCLEOTIDE SEQUENCE [LARGE SCALE GENOMIC DNA]</scope>
</reference>
<dbReference type="Gene3D" id="1.10.533.10">
    <property type="entry name" value="Death Domain, Fas"/>
    <property type="match status" value="2"/>
</dbReference>
<evidence type="ECO:0000259" key="1">
    <source>
        <dbReference type="PROSITE" id="PS50209"/>
    </source>
</evidence>
<dbReference type="Proteomes" id="UP001314229">
    <property type="component" value="Unassembled WGS sequence"/>
</dbReference>
<evidence type="ECO:0000313" key="4">
    <source>
        <dbReference type="Proteomes" id="UP001314229"/>
    </source>
</evidence>
<dbReference type="SUPFAM" id="SSF47986">
    <property type="entry name" value="DEATH domain"/>
    <property type="match status" value="2"/>
</dbReference>
<feature type="domain" description="Pyrin" evidence="2">
    <location>
        <begin position="1"/>
        <end position="88"/>
    </location>
</feature>
<protein>
    <submittedName>
        <fullName evidence="3">Caspase b-like</fullName>
    </submittedName>
</protein>
<keyword evidence="4" id="KW-1185">Reference proteome</keyword>
<accession>A0AAV1QJ62</accession>
<dbReference type="SMART" id="SM01289">
    <property type="entry name" value="PYRIN"/>
    <property type="match status" value="1"/>
</dbReference>
<dbReference type="EMBL" id="CAWUFR010001346">
    <property type="protein sequence ID" value="CAK6983523.1"/>
    <property type="molecule type" value="Genomic_DNA"/>
</dbReference>
<sequence>MTDADLINLLDDLREEDFKIFKWHLKKEKLGDIEPIKESKLGKAERPDVVDLMVEKYKFAGAVEVTKSLFQKISRNDLVDKLPNIGSGAAGPGPAVMPSVPADEKLKSVRTQFIERVTDSNLNTLLGKLLEQGIINDGEMESAENPIRAKKAGALIDMVRKKGPESSSALITALCEVDPFLSKLLKLQ</sequence>
<feature type="domain" description="CARD" evidence="1">
    <location>
        <begin position="106"/>
        <end position="188"/>
    </location>
</feature>
<dbReference type="CDD" id="cd08321">
    <property type="entry name" value="Pyrin_ASC-like"/>
    <property type="match status" value="1"/>
</dbReference>
<dbReference type="InterPro" id="IPR001315">
    <property type="entry name" value="CARD"/>
</dbReference>
<dbReference type="InterPro" id="IPR011029">
    <property type="entry name" value="DEATH-like_dom_sf"/>
</dbReference>
<dbReference type="PROSITE" id="PS50209">
    <property type="entry name" value="CARD"/>
    <property type="match status" value="1"/>
</dbReference>
<dbReference type="AlphaFoldDB" id="A0AAV1QJ62"/>
<organism evidence="3 4">
    <name type="scientific">Scomber scombrus</name>
    <name type="common">Atlantic mackerel</name>
    <name type="synonym">Scomber vernalis</name>
    <dbReference type="NCBI Taxonomy" id="13677"/>
    <lineage>
        <taxon>Eukaryota</taxon>
        <taxon>Metazoa</taxon>
        <taxon>Chordata</taxon>
        <taxon>Craniata</taxon>
        <taxon>Vertebrata</taxon>
        <taxon>Euteleostomi</taxon>
        <taxon>Actinopterygii</taxon>
        <taxon>Neopterygii</taxon>
        <taxon>Teleostei</taxon>
        <taxon>Neoteleostei</taxon>
        <taxon>Acanthomorphata</taxon>
        <taxon>Pelagiaria</taxon>
        <taxon>Scombriformes</taxon>
        <taxon>Scombridae</taxon>
        <taxon>Scomber</taxon>
    </lineage>
</organism>
<gene>
    <name evidence="3" type="ORF">FSCOSCO3_A036036</name>
</gene>
<dbReference type="PROSITE" id="PS50824">
    <property type="entry name" value="DAPIN"/>
    <property type="match status" value="1"/>
</dbReference>
<dbReference type="Pfam" id="PF02758">
    <property type="entry name" value="PYRIN"/>
    <property type="match status" value="1"/>
</dbReference>
<name>A0AAV1QJ62_SCOSC</name>
<dbReference type="Pfam" id="PF00619">
    <property type="entry name" value="CARD"/>
    <property type="match status" value="1"/>
</dbReference>
<evidence type="ECO:0000259" key="2">
    <source>
        <dbReference type="PROSITE" id="PS50824"/>
    </source>
</evidence>
<dbReference type="GO" id="GO:0042981">
    <property type="term" value="P:regulation of apoptotic process"/>
    <property type="evidence" value="ECO:0007669"/>
    <property type="project" value="InterPro"/>
</dbReference>
<dbReference type="InterPro" id="IPR004020">
    <property type="entry name" value="DAPIN"/>
</dbReference>
<comment type="caution">
    <text evidence="3">The sequence shown here is derived from an EMBL/GenBank/DDBJ whole genome shotgun (WGS) entry which is preliminary data.</text>
</comment>
<evidence type="ECO:0000313" key="3">
    <source>
        <dbReference type="EMBL" id="CAK6983523.1"/>
    </source>
</evidence>